<accession>A0A850DRG0</accession>
<dbReference type="AlphaFoldDB" id="A0A850DRG0"/>
<keyword evidence="1" id="KW-1133">Transmembrane helix</keyword>
<keyword evidence="1" id="KW-0472">Membrane</keyword>
<evidence type="ECO:0000313" key="3">
    <source>
        <dbReference type="Proteomes" id="UP000539146"/>
    </source>
</evidence>
<reference evidence="2 3" key="1">
    <citation type="submission" date="2020-05" db="EMBL/GenBank/DDBJ databases">
        <title>Genome Sequencing of Type Strains.</title>
        <authorList>
            <person name="Lemaire J.F."/>
            <person name="Inderbitzin P."/>
            <person name="Gregorio O.A."/>
            <person name="Collins S.B."/>
            <person name="Wespe N."/>
            <person name="Knight-Connoni V."/>
        </authorList>
    </citation>
    <scope>NUCLEOTIDE SEQUENCE [LARGE SCALE GENOMIC DNA]</scope>
    <source>
        <strain evidence="2 3">DSM 20512</strain>
    </source>
</reference>
<evidence type="ECO:0000256" key="1">
    <source>
        <dbReference type="SAM" id="Phobius"/>
    </source>
</evidence>
<gene>
    <name evidence="2" type="ORF">HP467_07025</name>
</gene>
<feature type="transmembrane region" description="Helical" evidence="1">
    <location>
        <begin position="77"/>
        <end position="99"/>
    </location>
</feature>
<dbReference type="RefSeq" id="WP_175325696.1">
    <property type="nucleotide sequence ID" value="NZ_BAAAWP010000001.1"/>
</dbReference>
<sequence>MTIYPGDPRDVYRRRRGLVNGIQGVLFLPAQGGWLLIAMSRGGAWWAVWAVVLTIRIGAVVVVSVQEHRRGLAARPPAVTILLVLELFAIAGWCVAALFR</sequence>
<feature type="transmembrane region" description="Helical" evidence="1">
    <location>
        <begin position="43"/>
        <end position="65"/>
    </location>
</feature>
<evidence type="ECO:0000313" key="2">
    <source>
        <dbReference type="EMBL" id="NUU27864.1"/>
    </source>
</evidence>
<comment type="caution">
    <text evidence="2">The sequence shown here is derived from an EMBL/GenBank/DDBJ whole genome shotgun (WGS) entry which is preliminary data.</text>
</comment>
<dbReference type="Proteomes" id="UP000539146">
    <property type="component" value="Unassembled WGS sequence"/>
</dbReference>
<name>A0A850DRG0_9MICO</name>
<feature type="transmembrane region" description="Helical" evidence="1">
    <location>
        <begin position="18"/>
        <end position="37"/>
    </location>
</feature>
<dbReference type="EMBL" id="JABMCG010000094">
    <property type="protein sequence ID" value="NUU27864.1"/>
    <property type="molecule type" value="Genomic_DNA"/>
</dbReference>
<proteinExistence type="predicted"/>
<organism evidence="2 3">
    <name type="scientific">Curtobacterium citreum</name>
    <dbReference type="NCBI Taxonomy" id="2036"/>
    <lineage>
        <taxon>Bacteria</taxon>
        <taxon>Bacillati</taxon>
        <taxon>Actinomycetota</taxon>
        <taxon>Actinomycetes</taxon>
        <taxon>Micrococcales</taxon>
        <taxon>Microbacteriaceae</taxon>
        <taxon>Curtobacterium</taxon>
    </lineage>
</organism>
<protein>
    <submittedName>
        <fullName evidence="2">Uncharacterized protein</fullName>
    </submittedName>
</protein>
<keyword evidence="1" id="KW-0812">Transmembrane</keyword>